<dbReference type="GO" id="GO:0003700">
    <property type="term" value="F:DNA-binding transcription factor activity"/>
    <property type="evidence" value="ECO:0007669"/>
    <property type="project" value="InterPro"/>
</dbReference>
<accession>A0A1T5GI38</accession>
<keyword evidence="6" id="KW-1185">Reference proteome</keyword>
<dbReference type="Proteomes" id="UP000189818">
    <property type="component" value="Unassembled WGS sequence"/>
</dbReference>
<dbReference type="SMART" id="SM00342">
    <property type="entry name" value="HTH_ARAC"/>
    <property type="match status" value="1"/>
</dbReference>
<feature type="domain" description="HTH araC/xylS-type" evidence="4">
    <location>
        <begin position="239"/>
        <end position="339"/>
    </location>
</feature>
<dbReference type="SUPFAM" id="SSF46689">
    <property type="entry name" value="Homeodomain-like"/>
    <property type="match status" value="1"/>
</dbReference>
<name>A0A1T5GI38_9SPHN</name>
<dbReference type="EMBL" id="FUYM01000015">
    <property type="protein sequence ID" value="SKC08000.1"/>
    <property type="molecule type" value="Genomic_DNA"/>
</dbReference>
<dbReference type="GO" id="GO:0043565">
    <property type="term" value="F:sequence-specific DNA binding"/>
    <property type="evidence" value="ECO:0007669"/>
    <property type="project" value="InterPro"/>
</dbReference>
<dbReference type="AlphaFoldDB" id="A0A1T5GI38"/>
<keyword evidence="3" id="KW-0804">Transcription</keyword>
<dbReference type="Gene3D" id="1.10.10.60">
    <property type="entry name" value="Homeodomain-like"/>
    <property type="match status" value="1"/>
</dbReference>
<proteinExistence type="predicted"/>
<gene>
    <name evidence="5" type="ORF">SAMN06295920_1159</name>
</gene>
<dbReference type="InterPro" id="IPR035418">
    <property type="entry name" value="AraC-bd_2"/>
</dbReference>
<evidence type="ECO:0000313" key="5">
    <source>
        <dbReference type="EMBL" id="SKC08000.1"/>
    </source>
</evidence>
<evidence type="ECO:0000256" key="3">
    <source>
        <dbReference type="ARBA" id="ARBA00023163"/>
    </source>
</evidence>
<organism evidence="5 6">
    <name type="scientific">Rhizorhabdus histidinilytica</name>
    <dbReference type="NCBI Taxonomy" id="439228"/>
    <lineage>
        <taxon>Bacteria</taxon>
        <taxon>Pseudomonadati</taxon>
        <taxon>Pseudomonadota</taxon>
        <taxon>Alphaproteobacteria</taxon>
        <taxon>Sphingomonadales</taxon>
        <taxon>Sphingomonadaceae</taxon>
        <taxon>Rhizorhabdus</taxon>
    </lineage>
</organism>
<dbReference type="PROSITE" id="PS01124">
    <property type="entry name" value="HTH_ARAC_FAMILY_2"/>
    <property type="match status" value="1"/>
</dbReference>
<evidence type="ECO:0000256" key="1">
    <source>
        <dbReference type="ARBA" id="ARBA00023015"/>
    </source>
</evidence>
<protein>
    <submittedName>
        <fullName evidence="5">AraC-type DNA-binding protein</fullName>
    </submittedName>
</protein>
<dbReference type="InterPro" id="IPR050204">
    <property type="entry name" value="AraC_XylS_family_regulators"/>
</dbReference>
<keyword evidence="2 5" id="KW-0238">DNA-binding</keyword>
<dbReference type="STRING" id="439228.SAMN06295920_1159"/>
<sequence>MLGFGPVLREMAVDQRFLANGAAPAFESVHRHSFASLRPADALDSVTRVFFPHEVVVRSSDKHLDFNHCSASFGDISLNQIAYGADVDVLITELQRTHFVFVVALSGEAVVEFNQQSWSFRSGDCVLLSPNVRYSFQMGQDHTHLAIGIPCNRLIGSGRPYEAVHNVVERAADAPNGGAASLLGFIEYLCTELHRGSPIFGLQEVVAANENSFLAMMRAALFDREAPVRQAAVLPVFVRRAEQFIAQHLKDDIRLSDIVEAAGVPARTLYHGFERFMGHSPMRWLRLRRLESARADIIASDGEISVTALANQYWIGHGGRFANMYREIYGEPPSATLGRARATALRAMVGAKVAQRVQ</sequence>
<evidence type="ECO:0000256" key="2">
    <source>
        <dbReference type="ARBA" id="ARBA00023125"/>
    </source>
</evidence>
<evidence type="ECO:0000313" key="6">
    <source>
        <dbReference type="Proteomes" id="UP000189818"/>
    </source>
</evidence>
<dbReference type="Pfam" id="PF14525">
    <property type="entry name" value="AraC_binding_2"/>
    <property type="match status" value="1"/>
</dbReference>
<evidence type="ECO:0000259" key="4">
    <source>
        <dbReference type="PROSITE" id="PS01124"/>
    </source>
</evidence>
<dbReference type="InterPro" id="IPR009057">
    <property type="entry name" value="Homeodomain-like_sf"/>
</dbReference>
<keyword evidence="1" id="KW-0805">Transcription regulation</keyword>
<dbReference type="PANTHER" id="PTHR46796">
    <property type="entry name" value="HTH-TYPE TRANSCRIPTIONAL ACTIVATOR RHAS-RELATED"/>
    <property type="match status" value="1"/>
</dbReference>
<dbReference type="InterPro" id="IPR018060">
    <property type="entry name" value="HTH_AraC"/>
</dbReference>
<reference evidence="6" key="1">
    <citation type="submission" date="2017-02" db="EMBL/GenBank/DDBJ databases">
        <authorList>
            <person name="Varghese N."/>
            <person name="Submissions S."/>
        </authorList>
    </citation>
    <scope>NUCLEOTIDE SEQUENCE [LARGE SCALE GENOMIC DNA]</scope>
    <source>
        <strain evidence="6">UM2</strain>
    </source>
</reference>
<dbReference type="Pfam" id="PF12833">
    <property type="entry name" value="HTH_18"/>
    <property type="match status" value="1"/>
</dbReference>